<name>A0A8J3DS66_9HYPH</name>
<accession>A0A8J3DS66</accession>
<dbReference type="SUPFAM" id="SSF117856">
    <property type="entry name" value="AF0104/ALDC/Ptd012-like"/>
    <property type="match status" value="2"/>
</dbReference>
<dbReference type="PROSITE" id="PS51742">
    <property type="entry name" value="PPC"/>
    <property type="match status" value="1"/>
</dbReference>
<evidence type="ECO:0000259" key="1">
    <source>
        <dbReference type="PROSITE" id="PS51742"/>
    </source>
</evidence>
<dbReference type="EMBL" id="BMZQ01000007">
    <property type="protein sequence ID" value="GHD24229.1"/>
    <property type="molecule type" value="Genomic_DNA"/>
</dbReference>
<gene>
    <name evidence="2" type="ORF">GCM10016234_40200</name>
</gene>
<feature type="domain" description="PPC" evidence="1">
    <location>
        <begin position="20"/>
        <end position="167"/>
    </location>
</feature>
<organism evidence="2 3">
    <name type="scientific">Tianweitania populi</name>
    <dbReference type="NCBI Taxonomy" id="1607949"/>
    <lineage>
        <taxon>Bacteria</taxon>
        <taxon>Pseudomonadati</taxon>
        <taxon>Pseudomonadota</taxon>
        <taxon>Alphaproteobacteria</taxon>
        <taxon>Hyphomicrobiales</taxon>
        <taxon>Phyllobacteriaceae</taxon>
        <taxon>Tianweitania</taxon>
    </lineage>
</organism>
<dbReference type="Gene3D" id="3.30.1330.80">
    <property type="entry name" value="Hypothetical protein, similar to alpha- acetolactate decarboxylase, domain 2"/>
    <property type="match status" value="2"/>
</dbReference>
<proteinExistence type="predicted"/>
<reference evidence="2" key="2">
    <citation type="submission" date="2020-09" db="EMBL/GenBank/DDBJ databases">
        <authorList>
            <person name="Sun Q."/>
            <person name="Kim S."/>
        </authorList>
    </citation>
    <scope>NUCLEOTIDE SEQUENCE</scope>
    <source>
        <strain evidence="2">KCTC 42249</strain>
    </source>
</reference>
<keyword evidence="3" id="KW-1185">Reference proteome</keyword>
<sequence>MNPRSIHHPGTPEQPRVLAETCSVRRLSLRFSAGVPVLEAVAKALASEGIDSAVIEIEGGSFAPLVYVIPAPSPDDSHAAWYSDTRQPDGVALGESLVMSFGRRQGQPFIHCHGIWIHADGFRGAGHLIPHEARFAEGVEATVYAVSGALFDQQQDAETNFTLLTPVPNGAADPDGAKGVLLRIKPNSDIHAAVEDAARSAGLADGTVHGIGSLVGCDFADGTHMASYASELFIRDGSIDNGKATLDIAIVDVDAAIFEGEISRGTNPVCVTCELLIVGV</sequence>
<evidence type="ECO:0000313" key="3">
    <source>
        <dbReference type="Proteomes" id="UP000630142"/>
    </source>
</evidence>
<comment type="caution">
    <text evidence="2">The sequence shown here is derived from an EMBL/GenBank/DDBJ whole genome shotgun (WGS) entry which is preliminary data.</text>
</comment>
<dbReference type="AlphaFoldDB" id="A0A8J3DS66"/>
<dbReference type="Proteomes" id="UP000630142">
    <property type="component" value="Unassembled WGS sequence"/>
</dbReference>
<dbReference type="InterPro" id="IPR005175">
    <property type="entry name" value="PPC_dom"/>
</dbReference>
<dbReference type="RefSeq" id="WP_189507532.1">
    <property type="nucleotide sequence ID" value="NZ_BMZQ01000007.1"/>
</dbReference>
<protein>
    <recommendedName>
        <fullName evidence="1">PPC domain-containing protein</fullName>
    </recommendedName>
</protein>
<reference evidence="2" key="1">
    <citation type="journal article" date="2014" name="Int. J. Syst. Evol. Microbiol.">
        <title>Complete genome sequence of Corynebacterium casei LMG S-19264T (=DSM 44701T), isolated from a smear-ripened cheese.</title>
        <authorList>
            <consortium name="US DOE Joint Genome Institute (JGI-PGF)"/>
            <person name="Walter F."/>
            <person name="Albersmeier A."/>
            <person name="Kalinowski J."/>
            <person name="Ruckert C."/>
        </authorList>
    </citation>
    <scope>NUCLEOTIDE SEQUENCE</scope>
    <source>
        <strain evidence="2">KCTC 42249</strain>
    </source>
</reference>
<evidence type="ECO:0000313" key="2">
    <source>
        <dbReference type="EMBL" id="GHD24229.1"/>
    </source>
</evidence>